<dbReference type="Proteomes" id="UP000236316">
    <property type="component" value="Segment"/>
</dbReference>
<proteinExistence type="predicted"/>
<dbReference type="KEGG" id="vg:35382511"/>
<accession>A0A2I2L564</accession>
<dbReference type="RefSeq" id="YP_009448901.1">
    <property type="nucleotide sequence ID" value="NC_036594.1"/>
</dbReference>
<name>A0A2I2L564_9VIRU</name>
<evidence type="ECO:0000313" key="1">
    <source>
        <dbReference type="EMBL" id="SNW62599.1"/>
    </source>
</evidence>
<organism evidence="1">
    <name type="scientific">Orpheovirus IHUMI-LCC2</name>
    <dbReference type="NCBI Taxonomy" id="2023057"/>
    <lineage>
        <taxon>Viruses</taxon>
        <taxon>Varidnaviria</taxon>
        <taxon>Bamfordvirae</taxon>
        <taxon>Nucleocytoviricota</taxon>
        <taxon>Megaviricetes</taxon>
        <taxon>Pimascovirales</taxon>
        <taxon>Ocovirineae</taxon>
        <taxon>Orpheoviridae</taxon>
        <taxon>Alphaorpheovirus</taxon>
        <taxon>Alphaorpheovirus massiliense</taxon>
    </lineage>
</organism>
<sequence>MGNGGTFNRVDYEADIPFTIQNLYGTQQVDSLWYKLPDNTWSNNQIVYSYTLKGTSTSRTVYANAWRNVENTPFRLEGGITPGQYEFKISPRIVFPASNVTINTIYYRGVYGGGAYRPGWSIAVGYGNSMAWFSMPVTADGKSLTAMALAVEYTVY</sequence>
<keyword evidence="2" id="KW-1185">Reference proteome</keyword>
<dbReference type="EMBL" id="LT906555">
    <property type="protein sequence ID" value="SNW62599.1"/>
    <property type="molecule type" value="Genomic_DNA"/>
</dbReference>
<gene>
    <name evidence="1" type="ORF">ORPV_695</name>
</gene>
<dbReference type="GeneID" id="35382511"/>
<reference evidence="1" key="1">
    <citation type="submission" date="2017-08" db="EMBL/GenBank/DDBJ databases">
        <authorList>
            <consortium name="Urmite Genomes"/>
        </authorList>
    </citation>
    <scope>NUCLEOTIDE SEQUENCE [LARGE SCALE GENOMIC DNA]</scope>
    <source>
        <strain evidence="1">IHUMI-LCC2</strain>
    </source>
</reference>
<protein>
    <submittedName>
        <fullName evidence="1">Uncharacterized protein</fullName>
    </submittedName>
</protein>
<evidence type="ECO:0000313" key="2">
    <source>
        <dbReference type="Proteomes" id="UP000236316"/>
    </source>
</evidence>